<dbReference type="OrthoDB" id="9773233at2"/>
<dbReference type="KEGG" id="cpb:Cphamn1_1476"/>
<feature type="domain" description="RsdA/BaiN/AoA(So)-like Rossmann fold-like" evidence="4">
    <location>
        <begin position="17"/>
        <end position="405"/>
    </location>
</feature>
<keyword evidence="3" id="KW-0274">FAD</keyword>
<reference evidence="6" key="1">
    <citation type="submission" date="2008-06" db="EMBL/GenBank/DDBJ databases">
        <title>Complete sequence of Chlorobium phaeobacteroides BS1.</title>
        <authorList>
            <consortium name="US DOE Joint Genome Institute"/>
            <person name="Lucas S."/>
            <person name="Copeland A."/>
            <person name="Lapidus A."/>
            <person name="Glavina del Rio T."/>
            <person name="Dalin E."/>
            <person name="Tice H."/>
            <person name="Bruce D."/>
            <person name="Goodwin L."/>
            <person name="Pitluck S."/>
            <person name="Schmutz J."/>
            <person name="Larimer F."/>
            <person name="Land M."/>
            <person name="Hauser L."/>
            <person name="Kyrpides N."/>
            <person name="Ovchinnikova G."/>
            <person name="Li T."/>
            <person name="Liu Z."/>
            <person name="Zhao F."/>
            <person name="Overmann J."/>
            <person name="Bryant D.A."/>
            <person name="Richardson P."/>
        </authorList>
    </citation>
    <scope>NUCLEOTIDE SEQUENCE [LARGE SCALE GENOMIC DNA]</scope>
    <source>
        <strain evidence="6">BS1</strain>
    </source>
</reference>
<dbReference type="HOGENOM" id="CLU_025174_3_1_10"/>
<sequence length="413" mass="44399">MCAAFAARKMARSQGIGDEQFVITILERNSSVGAKIRISGGGRCNITHAGTVKDLLRKGFQRKVEQRFLRHALHAFSNEDVRAMLATCGVETAARDDGKVFPVSRNARDVLEAFQSMLLNAGVHLVAGERVTRAERLEEGFRVASEGREHTCRFLVLATGGVSYRQTGTTGDGLDIAISLGHSVVKPSPALAPIYLKPPPPPELVGVSLRGTGLRVQCSGTVVSRNGDVLITHKGVSGPACLSLSVDAALLLNSHGKGELTLDFFPDHSSEEVAVLLLRHGEAHGSQFIRKYLQAQQAIPSAMVPYVMLQAGIDRQEKWGSLTKKARRSLQRTLKDFSLGWLKSIPLDAGEVSAGGVALQEIHPGTMESRVCSDLFLCGELLDYTGEVGGFNLQAAFSTGWLAGSSIRYPVQA</sequence>
<dbReference type="InterPro" id="IPR004792">
    <property type="entry name" value="BaiN-like"/>
</dbReference>
<dbReference type="PANTHER" id="PTHR42887">
    <property type="entry name" value="OS12G0638800 PROTEIN"/>
    <property type="match status" value="1"/>
</dbReference>
<dbReference type="EMBL" id="CP001101">
    <property type="protein sequence ID" value="ACE04402.1"/>
    <property type="molecule type" value="Genomic_DNA"/>
</dbReference>
<dbReference type="SUPFAM" id="SSF160996">
    <property type="entry name" value="HI0933 insert domain-like"/>
    <property type="match status" value="1"/>
</dbReference>
<gene>
    <name evidence="6" type="ordered locus">Cphamn1_1476</name>
</gene>
<keyword evidence="2" id="KW-0285">Flavoprotein</keyword>
<evidence type="ECO:0000256" key="3">
    <source>
        <dbReference type="ARBA" id="ARBA00022827"/>
    </source>
</evidence>
<dbReference type="InterPro" id="IPR055178">
    <property type="entry name" value="RsdA/BaiN/AoA(So)-like_dom"/>
</dbReference>
<dbReference type="SUPFAM" id="SSF51905">
    <property type="entry name" value="FAD/NAD(P)-binding domain"/>
    <property type="match status" value="1"/>
</dbReference>
<organism evidence="6">
    <name type="scientific">Chlorobium phaeobacteroides (strain BS1)</name>
    <dbReference type="NCBI Taxonomy" id="331678"/>
    <lineage>
        <taxon>Bacteria</taxon>
        <taxon>Pseudomonadati</taxon>
        <taxon>Chlorobiota</taxon>
        <taxon>Chlorobiia</taxon>
        <taxon>Chlorobiales</taxon>
        <taxon>Chlorobiaceae</taxon>
        <taxon>Chlorobium/Pelodictyon group</taxon>
        <taxon>Chlorobium</taxon>
    </lineage>
</organism>
<accession>B3EJN3</accession>
<dbReference type="Gene3D" id="1.10.8.260">
    <property type="entry name" value="HI0933 insert domain-like"/>
    <property type="match status" value="1"/>
</dbReference>
<dbReference type="Gene3D" id="3.50.50.60">
    <property type="entry name" value="FAD/NAD(P)-binding domain"/>
    <property type="match status" value="1"/>
</dbReference>
<dbReference type="PANTHER" id="PTHR42887:SF2">
    <property type="entry name" value="OS12G0638800 PROTEIN"/>
    <property type="match status" value="1"/>
</dbReference>
<name>B3EJN3_CHLPB</name>
<dbReference type="Pfam" id="PF22780">
    <property type="entry name" value="HI0933_like_1st"/>
    <property type="match status" value="1"/>
</dbReference>
<dbReference type="InterPro" id="IPR023166">
    <property type="entry name" value="BaiN-like_dom_sf"/>
</dbReference>
<evidence type="ECO:0000256" key="1">
    <source>
        <dbReference type="ARBA" id="ARBA00001974"/>
    </source>
</evidence>
<proteinExistence type="predicted"/>
<comment type="cofactor">
    <cofactor evidence="1">
        <name>FAD</name>
        <dbReference type="ChEBI" id="CHEBI:57692"/>
    </cofactor>
</comment>
<feature type="domain" description="RsdA/BaiN/AoA(So)-like insert" evidence="5">
    <location>
        <begin position="189"/>
        <end position="342"/>
    </location>
</feature>
<dbReference type="Gene3D" id="2.40.30.10">
    <property type="entry name" value="Translation factors"/>
    <property type="match status" value="1"/>
</dbReference>
<dbReference type="InterPro" id="IPR036188">
    <property type="entry name" value="FAD/NAD-bd_sf"/>
</dbReference>
<dbReference type="AlphaFoldDB" id="B3EJN3"/>
<evidence type="ECO:0000259" key="4">
    <source>
        <dbReference type="Pfam" id="PF03486"/>
    </source>
</evidence>
<dbReference type="InterPro" id="IPR057661">
    <property type="entry name" value="RsdA/BaiN/AoA(So)_Rossmann"/>
</dbReference>
<evidence type="ECO:0000256" key="2">
    <source>
        <dbReference type="ARBA" id="ARBA00022630"/>
    </source>
</evidence>
<evidence type="ECO:0000259" key="5">
    <source>
        <dbReference type="Pfam" id="PF22780"/>
    </source>
</evidence>
<dbReference type="Pfam" id="PF03486">
    <property type="entry name" value="HI0933_like"/>
    <property type="match status" value="1"/>
</dbReference>
<protein>
    <submittedName>
        <fullName evidence="6">HI0933 family protein</fullName>
    </submittedName>
</protein>
<dbReference type="NCBIfam" id="TIGR00275">
    <property type="entry name" value="aminoacetone oxidase family FAD-binding enzyme"/>
    <property type="match status" value="1"/>
</dbReference>
<dbReference type="eggNOG" id="COG2081">
    <property type="taxonomic scope" value="Bacteria"/>
</dbReference>
<evidence type="ECO:0000313" key="6">
    <source>
        <dbReference type="EMBL" id="ACE04402.1"/>
    </source>
</evidence>